<dbReference type="Pfam" id="PF01266">
    <property type="entry name" value="DAO"/>
    <property type="match status" value="1"/>
</dbReference>
<dbReference type="RefSeq" id="WP_112281367.1">
    <property type="nucleotide sequence ID" value="NZ_MASW01000002.1"/>
</dbReference>
<protein>
    <submittedName>
        <fullName evidence="6">FAD-dependent oxidoreductase</fullName>
    </submittedName>
</protein>
<dbReference type="GO" id="GO:0005737">
    <property type="term" value="C:cytoplasm"/>
    <property type="evidence" value="ECO:0007669"/>
    <property type="project" value="TreeGrafter"/>
</dbReference>
<dbReference type="InterPro" id="IPR006076">
    <property type="entry name" value="FAD-dep_OxRdtase"/>
</dbReference>
<dbReference type="InterPro" id="IPR017941">
    <property type="entry name" value="Rieske_2Fe-2S"/>
</dbReference>
<dbReference type="PROSITE" id="PS51296">
    <property type="entry name" value="RIESKE"/>
    <property type="match status" value="1"/>
</dbReference>
<dbReference type="SUPFAM" id="SSF50022">
    <property type="entry name" value="ISP domain"/>
    <property type="match status" value="1"/>
</dbReference>
<name>A0A2V4AZQ5_9PSEU</name>
<dbReference type="GO" id="GO:0004497">
    <property type="term" value="F:monooxygenase activity"/>
    <property type="evidence" value="ECO:0007669"/>
    <property type="project" value="UniProtKB-ARBA"/>
</dbReference>
<dbReference type="Gene3D" id="3.30.9.10">
    <property type="entry name" value="D-Amino Acid Oxidase, subunit A, domain 2"/>
    <property type="match status" value="1"/>
</dbReference>
<dbReference type="EMBL" id="MASW01000002">
    <property type="protein sequence ID" value="PXY27366.1"/>
    <property type="molecule type" value="Genomic_DNA"/>
</dbReference>
<dbReference type="GO" id="GO:0016020">
    <property type="term" value="C:membrane"/>
    <property type="evidence" value="ECO:0007669"/>
    <property type="project" value="InterPro"/>
</dbReference>
<sequence length="509" mass="54969">MDADTAELPPPRSLWVDTAPAPDRRGRRLPPDADVVVVGAGIAGLTTAYLLAAEGRSVLVLESGEVASGVSGHTTAKVSAQHALKYRYLERRRGADDAARYGRSQLGALDWIARTSAELGIDCGFRVLDSYVYTTDSAQLDELKAETDAAQRAGLPASFTTDVALDVPAVGAVRFTGQGQFHPRQWLLGLAEHIERLGGRIVEDVRVTGVDEWPRPLVRTPRGSVRAGDVVIATHYPILDRGLFFARLDVVRDLVLAGPSSAGKPPPGMYLDARTHHSVRGHGEGEDAVTLAGGEHYRTGDRQDVQARYRRLARWAAEHAGLHRVTHRWSAHDMSTPDSVPYVGRYHPVARRLWVATGFGQWGMTGGTAAGLLLRDAILGRENPAASLYDPNRLDPRSAPAVAKDNATVARYLVGDHVRALATRSAVDDLAPGEATVTRIGTTMAAVYRALDGETRTLSARCTHLGCLVAFNNAERTWDCPCHGSRFALDGTVVQGPAVRPLRRLDGEH</sequence>
<dbReference type="GO" id="GO:0016705">
    <property type="term" value="F:oxidoreductase activity, acting on paired donors, with incorporation or reduction of molecular oxygen"/>
    <property type="evidence" value="ECO:0007669"/>
    <property type="project" value="UniProtKB-ARBA"/>
</dbReference>
<dbReference type="PANTHER" id="PTHR13847:SF274">
    <property type="entry name" value="RIESKE 2FE-2S IRON-SULFUR PROTEIN YHFW-RELATED"/>
    <property type="match status" value="1"/>
</dbReference>
<dbReference type="SUPFAM" id="SSF51905">
    <property type="entry name" value="FAD/NAD(P)-binding domain"/>
    <property type="match status" value="1"/>
</dbReference>
<dbReference type="OrthoDB" id="9767869at2"/>
<evidence type="ECO:0000313" key="7">
    <source>
        <dbReference type="Proteomes" id="UP000249915"/>
    </source>
</evidence>
<keyword evidence="2" id="KW-0479">Metal-binding</keyword>
<reference evidence="6 7" key="1">
    <citation type="submission" date="2016-07" db="EMBL/GenBank/DDBJ databases">
        <title>Draft genome sequence of Prauserella muralis DSM 45305, isolated from a mould-covered wall in an indoor environment.</title>
        <authorList>
            <person name="Ruckert C."/>
            <person name="Albersmeier A."/>
            <person name="Jiang C.-L."/>
            <person name="Jiang Y."/>
            <person name="Kalinowski J."/>
            <person name="Schneider O."/>
            <person name="Winkler A."/>
            <person name="Zotchev S.B."/>
        </authorList>
    </citation>
    <scope>NUCLEOTIDE SEQUENCE [LARGE SCALE GENOMIC DNA]</scope>
    <source>
        <strain evidence="6 7">DSM 45305</strain>
    </source>
</reference>
<evidence type="ECO:0000256" key="2">
    <source>
        <dbReference type="ARBA" id="ARBA00022723"/>
    </source>
</evidence>
<dbReference type="Gene3D" id="2.102.10.10">
    <property type="entry name" value="Rieske [2Fe-2S] iron-sulphur domain"/>
    <property type="match status" value="1"/>
</dbReference>
<dbReference type="InterPro" id="IPR036188">
    <property type="entry name" value="FAD/NAD-bd_sf"/>
</dbReference>
<dbReference type="Pfam" id="PF00355">
    <property type="entry name" value="Rieske"/>
    <property type="match status" value="1"/>
</dbReference>
<gene>
    <name evidence="6" type="ORF">BAY60_13060</name>
</gene>
<dbReference type="InterPro" id="IPR036922">
    <property type="entry name" value="Rieske_2Fe-2S_sf"/>
</dbReference>
<evidence type="ECO:0000313" key="6">
    <source>
        <dbReference type="EMBL" id="PXY27366.1"/>
    </source>
</evidence>
<keyword evidence="5" id="KW-1015">Disulfide bond</keyword>
<evidence type="ECO:0000256" key="5">
    <source>
        <dbReference type="ARBA" id="ARBA00023157"/>
    </source>
</evidence>
<evidence type="ECO:0000256" key="4">
    <source>
        <dbReference type="ARBA" id="ARBA00023014"/>
    </source>
</evidence>
<dbReference type="Proteomes" id="UP000249915">
    <property type="component" value="Unassembled WGS sequence"/>
</dbReference>
<dbReference type="AlphaFoldDB" id="A0A2V4AZQ5"/>
<evidence type="ECO:0000256" key="3">
    <source>
        <dbReference type="ARBA" id="ARBA00023004"/>
    </source>
</evidence>
<keyword evidence="4" id="KW-0411">Iron-sulfur</keyword>
<keyword evidence="3" id="KW-0408">Iron</keyword>
<organism evidence="6 7">
    <name type="scientific">Prauserella muralis</name>
    <dbReference type="NCBI Taxonomy" id="588067"/>
    <lineage>
        <taxon>Bacteria</taxon>
        <taxon>Bacillati</taxon>
        <taxon>Actinomycetota</taxon>
        <taxon>Actinomycetes</taxon>
        <taxon>Pseudonocardiales</taxon>
        <taxon>Pseudonocardiaceae</taxon>
        <taxon>Prauserella</taxon>
    </lineage>
</organism>
<keyword evidence="7" id="KW-1185">Reference proteome</keyword>
<comment type="caution">
    <text evidence="6">The sequence shown here is derived from an EMBL/GenBank/DDBJ whole genome shotgun (WGS) entry which is preliminary data.</text>
</comment>
<evidence type="ECO:0000256" key="1">
    <source>
        <dbReference type="ARBA" id="ARBA00022714"/>
    </source>
</evidence>
<dbReference type="PRINTS" id="PR00162">
    <property type="entry name" value="RIESKE"/>
</dbReference>
<dbReference type="PANTHER" id="PTHR13847">
    <property type="entry name" value="SARCOSINE DEHYDROGENASE-RELATED"/>
    <property type="match status" value="1"/>
</dbReference>
<dbReference type="GO" id="GO:0051537">
    <property type="term" value="F:2 iron, 2 sulfur cluster binding"/>
    <property type="evidence" value="ECO:0007669"/>
    <property type="project" value="UniProtKB-KW"/>
</dbReference>
<proteinExistence type="predicted"/>
<dbReference type="GO" id="GO:0046872">
    <property type="term" value="F:metal ion binding"/>
    <property type="evidence" value="ECO:0007669"/>
    <property type="project" value="UniProtKB-KW"/>
</dbReference>
<dbReference type="Gene3D" id="3.50.50.60">
    <property type="entry name" value="FAD/NAD(P)-binding domain"/>
    <property type="match status" value="1"/>
</dbReference>
<accession>A0A2V4AZQ5</accession>
<dbReference type="InterPro" id="IPR005805">
    <property type="entry name" value="Rieske_Fe-S_prot_C"/>
</dbReference>
<keyword evidence="1" id="KW-0001">2Fe-2S</keyword>